<keyword evidence="4" id="KW-1185">Reference proteome</keyword>
<sequence>MVVPVKTVVILVVVVSVVQAEYVDSDNIPRSEIASAEGRMYGCSDSFSVFGFLAFLLALLDLILELQAMNNTGGTRRRRAAEDDTDLTLGCQEDVEMQQATSASYSLLRGFLNALATDDPGCAKRFLCEGAEEAAAAGQLGEVVANVASQNAGSWLLKVNSTLFADVGSAGQTGAKMKDCAFRFSQCFALPDSYRYPAVYRGPQLPSHVYQSVLDEVMDVVRDTLL</sequence>
<keyword evidence="1" id="KW-0812">Transmembrane</keyword>
<evidence type="ECO:0000256" key="2">
    <source>
        <dbReference type="SAM" id="SignalP"/>
    </source>
</evidence>
<comment type="caution">
    <text evidence="3">The sequence shown here is derived from an EMBL/GenBank/DDBJ whole genome shotgun (WGS) entry which is preliminary data.</text>
</comment>
<keyword evidence="2" id="KW-0732">Signal</keyword>
<organism evidence="3 4">
    <name type="scientific">Homarus americanus</name>
    <name type="common">American lobster</name>
    <dbReference type="NCBI Taxonomy" id="6706"/>
    <lineage>
        <taxon>Eukaryota</taxon>
        <taxon>Metazoa</taxon>
        <taxon>Ecdysozoa</taxon>
        <taxon>Arthropoda</taxon>
        <taxon>Crustacea</taxon>
        <taxon>Multicrustacea</taxon>
        <taxon>Malacostraca</taxon>
        <taxon>Eumalacostraca</taxon>
        <taxon>Eucarida</taxon>
        <taxon>Decapoda</taxon>
        <taxon>Pleocyemata</taxon>
        <taxon>Astacidea</taxon>
        <taxon>Nephropoidea</taxon>
        <taxon>Nephropidae</taxon>
        <taxon>Homarus</taxon>
    </lineage>
</organism>
<feature type="signal peptide" evidence="2">
    <location>
        <begin position="1"/>
        <end position="20"/>
    </location>
</feature>
<protein>
    <recommendedName>
        <fullName evidence="5">Pectinesterase inhibitor domain-containing protein</fullName>
    </recommendedName>
</protein>
<feature type="chain" id="PRO_5035148070" description="Pectinesterase inhibitor domain-containing protein" evidence="2">
    <location>
        <begin position="21"/>
        <end position="226"/>
    </location>
</feature>
<gene>
    <name evidence="3" type="ORF">Hamer_G018703</name>
</gene>
<proteinExistence type="predicted"/>
<evidence type="ECO:0000313" key="3">
    <source>
        <dbReference type="EMBL" id="KAG7173417.1"/>
    </source>
</evidence>
<feature type="transmembrane region" description="Helical" evidence="1">
    <location>
        <begin position="47"/>
        <end position="69"/>
    </location>
</feature>
<evidence type="ECO:0000313" key="4">
    <source>
        <dbReference type="Proteomes" id="UP000747542"/>
    </source>
</evidence>
<dbReference type="PANTHER" id="PTHR41158">
    <property type="entry name" value="AGAP010294-PA"/>
    <property type="match status" value="1"/>
</dbReference>
<dbReference type="AlphaFoldDB" id="A0A8J5TJY8"/>
<keyword evidence="1" id="KW-1133">Transmembrane helix</keyword>
<dbReference type="EMBL" id="JAHLQT010009960">
    <property type="protein sequence ID" value="KAG7173417.1"/>
    <property type="molecule type" value="Genomic_DNA"/>
</dbReference>
<dbReference type="Proteomes" id="UP000747542">
    <property type="component" value="Unassembled WGS sequence"/>
</dbReference>
<keyword evidence="1" id="KW-0472">Membrane</keyword>
<dbReference type="PANTHER" id="PTHR41158:SF2">
    <property type="entry name" value="AGAP010294-PA"/>
    <property type="match status" value="1"/>
</dbReference>
<accession>A0A8J5TJY8</accession>
<evidence type="ECO:0000256" key="1">
    <source>
        <dbReference type="SAM" id="Phobius"/>
    </source>
</evidence>
<evidence type="ECO:0008006" key="5">
    <source>
        <dbReference type="Google" id="ProtNLM"/>
    </source>
</evidence>
<reference evidence="3" key="1">
    <citation type="journal article" date="2021" name="Sci. Adv.">
        <title>The American lobster genome reveals insights on longevity, neural, and immune adaptations.</title>
        <authorList>
            <person name="Polinski J.M."/>
            <person name="Zimin A.V."/>
            <person name="Clark K.F."/>
            <person name="Kohn A.B."/>
            <person name="Sadowski N."/>
            <person name="Timp W."/>
            <person name="Ptitsyn A."/>
            <person name="Khanna P."/>
            <person name="Romanova D.Y."/>
            <person name="Williams P."/>
            <person name="Greenwood S.J."/>
            <person name="Moroz L.L."/>
            <person name="Walt D.R."/>
            <person name="Bodnar A.G."/>
        </authorList>
    </citation>
    <scope>NUCLEOTIDE SEQUENCE</scope>
    <source>
        <strain evidence="3">GMGI-L3</strain>
    </source>
</reference>
<name>A0A8J5TJY8_HOMAM</name>